<evidence type="ECO:0000313" key="1">
    <source>
        <dbReference type="EMBL" id="MFD2234256.1"/>
    </source>
</evidence>
<sequence>MIRVIFIVVSLLLLLAAVVGGLYYWGVDPLAKLGLVNPPVERDGPPPPPPASPPAYVDFGLLMVPVIQNREIQRQAEMIVRLEVDSRNKEVVARNLPRLQNAFLEDMITFLGTNVRPDQPLDTEAIRRRLLLIGERTLGPGYLRDIIIDNPTLKSSTGR</sequence>
<comment type="caution">
    <text evidence="1">The sequence shown here is derived from an EMBL/GenBank/DDBJ whole genome shotgun (WGS) entry which is preliminary data.</text>
</comment>
<gene>
    <name evidence="1" type="ORF">ACFSNB_10620</name>
</gene>
<evidence type="ECO:0000313" key="2">
    <source>
        <dbReference type="Proteomes" id="UP001597296"/>
    </source>
</evidence>
<dbReference type="EMBL" id="JBHUIY010000019">
    <property type="protein sequence ID" value="MFD2234256.1"/>
    <property type="molecule type" value="Genomic_DNA"/>
</dbReference>
<dbReference type="RefSeq" id="WP_377316295.1">
    <property type="nucleotide sequence ID" value="NZ_JBHUIY010000019.1"/>
</dbReference>
<accession>A0ABW5CBI4</accession>
<keyword evidence="1" id="KW-0969">Cilium</keyword>
<dbReference type="Proteomes" id="UP001597296">
    <property type="component" value="Unassembled WGS sequence"/>
</dbReference>
<proteinExistence type="predicted"/>
<keyword evidence="1" id="KW-0966">Cell projection</keyword>
<protein>
    <submittedName>
        <fullName evidence="1">Flagellar basal body-associated protein FliL</fullName>
    </submittedName>
</protein>
<keyword evidence="2" id="KW-1185">Reference proteome</keyword>
<organism evidence="1 2">
    <name type="scientific">Phaeospirillum tilakii</name>
    <dbReference type="NCBI Taxonomy" id="741673"/>
    <lineage>
        <taxon>Bacteria</taxon>
        <taxon>Pseudomonadati</taxon>
        <taxon>Pseudomonadota</taxon>
        <taxon>Alphaproteobacteria</taxon>
        <taxon>Rhodospirillales</taxon>
        <taxon>Rhodospirillaceae</taxon>
        <taxon>Phaeospirillum</taxon>
    </lineage>
</organism>
<keyword evidence="1" id="KW-0282">Flagellum</keyword>
<name>A0ABW5CBI4_9PROT</name>
<reference evidence="2" key="1">
    <citation type="journal article" date="2019" name="Int. J. Syst. Evol. Microbiol.">
        <title>The Global Catalogue of Microorganisms (GCM) 10K type strain sequencing project: providing services to taxonomists for standard genome sequencing and annotation.</title>
        <authorList>
            <consortium name="The Broad Institute Genomics Platform"/>
            <consortium name="The Broad Institute Genome Sequencing Center for Infectious Disease"/>
            <person name="Wu L."/>
            <person name="Ma J."/>
        </authorList>
    </citation>
    <scope>NUCLEOTIDE SEQUENCE [LARGE SCALE GENOMIC DNA]</scope>
    <source>
        <strain evidence="2">KCTC 15012</strain>
    </source>
</reference>